<dbReference type="FunFam" id="3.30.70.270:FF:000001">
    <property type="entry name" value="Diguanylate cyclase domain protein"/>
    <property type="match status" value="1"/>
</dbReference>
<gene>
    <name evidence="6" type="ORF">GCM10011487_23410</name>
</gene>
<keyword evidence="4" id="KW-0175">Coiled coil</keyword>
<feature type="domain" description="GGDEF" evidence="5">
    <location>
        <begin position="205"/>
        <end position="340"/>
    </location>
</feature>
<evidence type="ECO:0000256" key="1">
    <source>
        <dbReference type="ARBA" id="ARBA00001946"/>
    </source>
</evidence>
<dbReference type="InterPro" id="IPR000160">
    <property type="entry name" value="GGDEF_dom"/>
</dbReference>
<dbReference type="NCBIfam" id="TIGR00254">
    <property type="entry name" value="GGDEF"/>
    <property type="match status" value="1"/>
</dbReference>
<keyword evidence="7" id="KW-1185">Reference proteome</keyword>
<dbReference type="PANTHER" id="PTHR45138:SF9">
    <property type="entry name" value="DIGUANYLATE CYCLASE DGCM-RELATED"/>
    <property type="match status" value="1"/>
</dbReference>
<evidence type="ECO:0000313" key="6">
    <source>
        <dbReference type="EMBL" id="GFE80341.1"/>
    </source>
</evidence>
<dbReference type="SMART" id="SM00267">
    <property type="entry name" value="GGDEF"/>
    <property type="match status" value="1"/>
</dbReference>
<dbReference type="CDD" id="cd01949">
    <property type="entry name" value="GGDEF"/>
    <property type="match status" value="1"/>
</dbReference>
<protein>
    <recommendedName>
        <fullName evidence="2">diguanylate cyclase</fullName>
        <ecNumber evidence="2">2.7.7.65</ecNumber>
    </recommendedName>
</protein>
<comment type="cofactor">
    <cofactor evidence="1">
        <name>Mg(2+)</name>
        <dbReference type="ChEBI" id="CHEBI:18420"/>
    </cofactor>
</comment>
<evidence type="ECO:0000313" key="7">
    <source>
        <dbReference type="Proteomes" id="UP000445000"/>
    </source>
</evidence>
<dbReference type="EMBL" id="BLJN01000002">
    <property type="protein sequence ID" value="GFE80341.1"/>
    <property type="molecule type" value="Genomic_DNA"/>
</dbReference>
<dbReference type="Pfam" id="PF00990">
    <property type="entry name" value="GGDEF"/>
    <property type="match status" value="1"/>
</dbReference>
<dbReference type="GO" id="GO:0052621">
    <property type="term" value="F:diguanylate cyclase activity"/>
    <property type="evidence" value="ECO:0007669"/>
    <property type="project" value="UniProtKB-EC"/>
</dbReference>
<dbReference type="RefSeq" id="WP_161812038.1">
    <property type="nucleotide sequence ID" value="NZ_BLJN01000002.1"/>
</dbReference>
<sequence>MRYTETKERSAEILRLTLPLMAQHRAAYHPQTYTIWYEHVSGINPRLSNELEQRLARKESLSDDDVWRLHANFVIARDAEVLERMHQRLQNLLSDTATAASSAGIEASQFNQTLQIHKSQLTQPLAIDLITNIVTELITDTERMRIVTHELSEQLERSTQEARQLTEQLKQAEHQAKLDPLTGMLNRRGLEQRAESFVEDAGSIQGGVMLLADIDHFKVLNDTYGHLLGDKVIRSVAQLICDSIKGRDIAARIGGEEFAIFLPDTTLEGATVLAKRICAATASRSIRRSGTDQSIDRVTLSIGVAASTASDSLETLLDRADKAMYAGKHAGRNRVTLYDPAMGANSAPGQKSPET</sequence>
<evidence type="ECO:0000259" key="5">
    <source>
        <dbReference type="PROSITE" id="PS50887"/>
    </source>
</evidence>
<organism evidence="6 7">
    <name type="scientific">Steroidobacter agaridevorans</name>
    <dbReference type="NCBI Taxonomy" id="2695856"/>
    <lineage>
        <taxon>Bacteria</taxon>
        <taxon>Pseudomonadati</taxon>
        <taxon>Pseudomonadota</taxon>
        <taxon>Gammaproteobacteria</taxon>
        <taxon>Steroidobacterales</taxon>
        <taxon>Steroidobacteraceae</taxon>
        <taxon>Steroidobacter</taxon>
    </lineage>
</organism>
<evidence type="ECO:0000256" key="4">
    <source>
        <dbReference type="SAM" id="Coils"/>
    </source>
</evidence>
<dbReference type="AlphaFoldDB" id="A0A829YBS6"/>
<dbReference type="Gene3D" id="3.30.70.270">
    <property type="match status" value="1"/>
</dbReference>
<name>A0A829YBS6_9GAMM</name>
<dbReference type="Proteomes" id="UP000445000">
    <property type="component" value="Unassembled WGS sequence"/>
</dbReference>
<dbReference type="SUPFAM" id="SSF55073">
    <property type="entry name" value="Nucleotide cyclase"/>
    <property type="match status" value="1"/>
</dbReference>
<reference evidence="7" key="1">
    <citation type="submission" date="2020-01" db="EMBL/GenBank/DDBJ databases">
        <title>'Steroidobacter agaridevorans' sp. nov., agar-degrading bacteria isolated from rhizosphere soils.</title>
        <authorList>
            <person name="Ikenaga M."/>
            <person name="Kataoka M."/>
            <person name="Murouchi A."/>
            <person name="Katsuragi S."/>
            <person name="Sakai M."/>
        </authorList>
    </citation>
    <scope>NUCLEOTIDE SEQUENCE [LARGE SCALE GENOMIC DNA]</scope>
    <source>
        <strain evidence="7">YU21-B</strain>
    </source>
</reference>
<comment type="catalytic activity">
    <reaction evidence="3">
        <text>2 GTP = 3',3'-c-di-GMP + 2 diphosphate</text>
        <dbReference type="Rhea" id="RHEA:24898"/>
        <dbReference type="ChEBI" id="CHEBI:33019"/>
        <dbReference type="ChEBI" id="CHEBI:37565"/>
        <dbReference type="ChEBI" id="CHEBI:58805"/>
        <dbReference type="EC" id="2.7.7.65"/>
    </reaction>
</comment>
<dbReference type="InterPro" id="IPR029787">
    <property type="entry name" value="Nucleotide_cyclase"/>
</dbReference>
<accession>A0A829YBS6</accession>
<evidence type="ECO:0000256" key="3">
    <source>
        <dbReference type="ARBA" id="ARBA00034247"/>
    </source>
</evidence>
<dbReference type="InterPro" id="IPR043128">
    <property type="entry name" value="Rev_trsase/Diguanyl_cyclase"/>
</dbReference>
<dbReference type="PROSITE" id="PS50887">
    <property type="entry name" value="GGDEF"/>
    <property type="match status" value="1"/>
</dbReference>
<dbReference type="EC" id="2.7.7.65" evidence="2"/>
<dbReference type="PANTHER" id="PTHR45138">
    <property type="entry name" value="REGULATORY COMPONENTS OF SENSORY TRANSDUCTION SYSTEM"/>
    <property type="match status" value="1"/>
</dbReference>
<dbReference type="InterPro" id="IPR050469">
    <property type="entry name" value="Diguanylate_Cyclase"/>
</dbReference>
<evidence type="ECO:0000256" key="2">
    <source>
        <dbReference type="ARBA" id="ARBA00012528"/>
    </source>
</evidence>
<feature type="coiled-coil region" evidence="4">
    <location>
        <begin position="148"/>
        <end position="175"/>
    </location>
</feature>
<comment type="caution">
    <text evidence="6">The sequence shown here is derived from an EMBL/GenBank/DDBJ whole genome shotgun (WGS) entry which is preliminary data.</text>
</comment>
<proteinExistence type="predicted"/>